<dbReference type="CDD" id="cd06225">
    <property type="entry name" value="HAMP"/>
    <property type="match status" value="1"/>
</dbReference>
<accession>A0A6T9Y620</accession>
<evidence type="ECO:0000313" key="13">
    <source>
        <dbReference type="EMBL" id="CAB9495716.1"/>
    </source>
</evidence>
<dbReference type="SMART" id="SM00388">
    <property type="entry name" value="HisKA"/>
    <property type="match status" value="1"/>
</dbReference>
<protein>
    <recommendedName>
        <fullName evidence="3">histidine kinase</fullName>
        <ecNumber evidence="3">2.7.13.3</ecNumber>
    </recommendedName>
</protein>
<dbReference type="Gene3D" id="1.10.8.500">
    <property type="entry name" value="HAMP domain in histidine kinase"/>
    <property type="match status" value="1"/>
</dbReference>
<feature type="transmembrane region" description="Helical" evidence="10">
    <location>
        <begin position="147"/>
        <end position="172"/>
    </location>
</feature>
<dbReference type="Proteomes" id="UP000509458">
    <property type="component" value="Chromosome"/>
</dbReference>
<dbReference type="PANTHER" id="PTHR44936">
    <property type="entry name" value="SENSOR PROTEIN CREC"/>
    <property type="match status" value="1"/>
</dbReference>
<dbReference type="SMART" id="SM00304">
    <property type="entry name" value="HAMP"/>
    <property type="match status" value="1"/>
</dbReference>
<feature type="domain" description="HAMP" evidence="12">
    <location>
        <begin position="173"/>
        <end position="228"/>
    </location>
</feature>
<dbReference type="InterPro" id="IPR036890">
    <property type="entry name" value="HATPase_C_sf"/>
</dbReference>
<keyword evidence="7" id="KW-0547">Nucleotide-binding</keyword>
<dbReference type="Pfam" id="PF02518">
    <property type="entry name" value="HATPase_c"/>
    <property type="match status" value="1"/>
</dbReference>
<keyword evidence="8 13" id="KW-0418">Kinase</keyword>
<keyword evidence="10" id="KW-1133">Transmembrane helix</keyword>
<dbReference type="PROSITE" id="PS50885">
    <property type="entry name" value="HAMP"/>
    <property type="match status" value="1"/>
</dbReference>
<reference evidence="13 14" key="1">
    <citation type="submission" date="2020-06" db="EMBL/GenBank/DDBJ databases">
        <authorList>
            <person name="Duchaud E."/>
        </authorList>
    </citation>
    <scope>NUCLEOTIDE SEQUENCE [LARGE SCALE GENOMIC DNA]</scope>
    <source>
        <strain evidence="13">Alteromonas fortis</strain>
    </source>
</reference>
<dbReference type="PANTHER" id="PTHR44936:SF10">
    <property type="entry name" value="SENSOR PROTEIN RSTB"/>
    <property type="match status" value="1"/>
</dbReference>
<keyword evidence="5" id="KW-0597">Phosphoprotein</keyword>
<dbReference type="Gene3D" id="1.10.287.130">
    <property type="match status" value="1"/>
</dbReference>
<keyword evidence="10" id="KW-0812">Transmembrane</keyword>
<name>A0A6T9Y620_ALTMA</name>
<dbReference type="PRINTS" id="PR00344">
    <property type="entry name" value="BCTRLSENSOR"/>
</dbReference>
<evidence type="ECO:0000256" key="7">
    <source>
        <dbReference type="ARBA" id="ARBA00022741"/>
    </source>
</evidence>
<evidence type="ECO:0000259" key="12">
    <source>
        <dbReference type="PROSITE" id="PS50885"/>
    </source>
</evidence>
<evidence type="ECO:0000256" key="9">
    <source>
        <dbReference type="ARBA" id="ARBA00022840"/>
    </source>
</evidence>
<dbReference type="InterPro" id="IPR036097">
    <property type="entry name" value="HisK_dim/P_sf"/>
</dbReference>
<evidence type="ECO:0000256" key="1">
    <source>
        <dbReference type="ARBA" id="ARBA00000085"/>
    </source>
</evidence>
<feature type="transmembrane region" description="Helical" evidence="10">
    <location>
        <begin position="6"/>
        <end position="27"/>
    </location>
</feature>
<evidence type="ECO:0000313" key="14">
    <source>
        <dbReference type="Proteomes" id="UP000509458"/>
    </source>
</evidence>
<dbReference type="Pfam" id="PF16750">
    <property type="entry name" value="HK_sensor"/>
    <property type="match status" value="1"/>
</dbReference>
<dbReference type="InterPro" id="IPR004358">
    <property type="entry name" value="Sig_transdc_His_kin-like_C"/>
</dbReference>
<dbReference type="Gene3D" id="3.30.450.170">
    <property type="entry name" value="Two-component histidine kinase, sensor domain"/>
    <property type="match status" value="1"/>
</dbReference>
<comment type="subcellular location">
    <subcellularLocation>
        <location evidence="2">Cell membrane</location>
        <topology evidence="2">Multi-pass membrane protein</topology>
    </subcellularLocation>
</comment>
<dbReference type="SUPFAM" id="SSF47384">
    <property type="entry name" value="Homodimeric domain of signal transducing histidine kinase"/>
    <property type="match status" value="1"/>
</dbReference>
<dbReference type="InterPro" id="IPR005467">
    <property type="entry name" value="His_kinase_dom"/>
</dbReference>
<dbReference type="InterPro" id="IPR003661">
    <property type="entry name" value="HisK_dim/P_dom"/>
</dbReference>
<dbReference type="Gene3D" id="3.30.565.10">
    <property type="entry name" value="Histidine kinase-like ATPase, C-terminal domain"/>
    <property type="match status" value="1"/>
</dbReference>
<dbReference type="PROSITE" id="PS50109">
    <property type="entry name" value="HIS_KIN"/>
    <property type="match status" value="1"/>
</dbReference>
<keyword evidence="4" id="KW-1003">Cell membrane</keyword>
<sequence length="480" mass="54236">MKNKLLWRLCAFIAVGTVLLFWAIAWLTNHTETSMSFLDKVHQETLYAYGKEAEKIYLEKGEEGLAVFLKEIRAKENTWLAVLNSEMTTFADTKMLDEFADRFQIGRSPEWKIHLYFSENPVMEVPFVDNNTHFLIQLPQRMRPGSLLLATRLALQIALPLVILSLLSFMLYRHVMTPLKQLERATKDFANGNLEARAMATMPERNDELTTLAQTFDKMAQRTSSLIYNQRSLLADLSHELRTPLARIDMAIDFVEQDINREQALSRLRYEASTMRELVEDTLTFAWLNTESPQLNSDDFDLVELINVICEDARFEYPDRTLCVSTPECASIEKSSQLALGQALENIIRNALRHTPQQSKVSVTLVSDNNNYVITVTDEGTGVPESMLNAIFEPFFRVDKARATKNYVHAAKRSGFGLGLALAKRQIAAVGGVISASNRANKDDEQINNAYLNKDASATKQTGLMVTITLPKFSDAAFAN</sequence>
<comment type="catalytic activity">
    <reaction evidence="1">
        <text>ATP + protein L-histidine = ADP + protein N-phospho-L-histidine.</text>
        <dbReference type="EC" id="2.7.13.3"/>
    </reaction>
</comment>
<evidence type="ECO:0000256" key="5">
    <source>
        <dbReference type="ARBA" id="ARBA00022553"/>
    </source>
</evidence>
<evidence type="ECO:0000256" key="3">
    <source>
        <dbReference type="ARBA" id="ARBA00012438"/>
    </source>
</evidence>
<dbReference type="SMART" id="SM00387">
    <property type="entry name" value="HATPase_c"/>
    <property type="match status" value="1"/>
</dbReference>
<dbReference type="GO" id="GO:0005886">
    <property type="term" value="C:plasma membrane"/>
    <property type="evidence" value="ECO:0007669"/>
    <property type="project" value="UniProtKB-SubCell"/>
</dbReference>
<proteinExistence type="predicted"/>
<dbReference type="SUPFAM" id="SSF55874">
    <property type="entry name" value="ATPase domain of HSP90 chaperone/DNA topoisomerase II/histidine kinase"/>
    <property type="match status" value="1"/>
</dbReference>
<dbReference type="InterPro" id="IPR050980">
    <property type="entry name" value="2C_sensor_his_kinase"/>
</dbReference>
<dbReference type="Pfam" id="PF00672">
    <property type="entry name" value="HAMP"/>
    <property type="match status" value="1"/>
</dbReference>
<evidence type="ECO:0000256" key="2">
    <source>
        <dbReference type="ARBA" id="ARBA00004651"/>
    </source>
</evidence>
<evidence type="ECO:0000256" key="8">
    <source>
        <dbReference type="ARBA" id="ARBA00022777"/>
    </source>
</evidence>
<gene>
    <name evidence="13" type="ORF">ALFOR1_70083</name>
</gene>
<dbReference type="EMBL" id="LR812090">
    <property type="protein sequence ID" value="CAB9495716.1"/>
    <property type="molecule type" value="Genomic_DNA"/>
</dbReference>
<dbReference type="InterPro" id="IPR003594">
    <property type="entry name" value="HATPase_dom"/>
</dbReference>
<keyword evidence="10" id="KW-0472">Membrane</keyword>
<dbReference type="RefSeq" id="WP_179984862.1">
    <property type="nucleotide sequence ID" value="NZ_LR812090.1"/>
</dbReference>
<evidence type="ECO:0000259" key="11">
    <source>
        <dbReference type="PROSITE" id="PS50109"/>
    </source>
</evidence>
<dbReference type="InterPro" id="IPR038428">
    <property type="entry name" value="HK_sensor_dom_sf"/>
</dbReference>
<dbReference type="InterPro" id="IPR031930">
    <property type="entry name" value="HK_sensor"/>
</dbReference>
<dbReference type="GO" id="GO:0005524">
    <property type="term" value="F:ATP binding"/>
    <property type="evidence" value="ECO:0007669"/>
    <property type="project" value="UniProtKB-KW"/>
</dbReference>
<dbReference type="SUPFAM" id="SSF158472">
    <property type="entry name" value="HAMP domain-like"/>
    <property type="match status" value="1"/>
</dbReference>
<feature type="domain" description="Histidine kinase" evidence="11">
    <location>
        <begin position="236"/>
        <end position="474"/>
    </location>
</feature>
<dbReference type="AlphaFoldDB" id="A0A6T9Y620"/>
<keyword evidence="9" id="KW-0067">ATP-binding</keyword>
<organism evidence="13 14">
    <name type="scientific">Alteromonas macleodii</name>
    <name type="common">Pseudoalteromonas macleodii</name>
    <dbReference type="NCBI Taxonomy" id="28108"/>
    <lineage>
        <taxon>Bacteria</taxon>
        <taxon>Pseudomonadati</taxon>
        <taxon>Pseudomonadota</taxon>
        <taxon>Gammaproteobacteria</taxon>
        <taxon>Alteromonadales</taxon>
        <taxon>Alteromonadaceae</taxon>
        <taxon>Alteromonas/Salinimonas group</taxon>
        <taxon>Alteromonas</taxon>
    </lineage>
</organism>
<dbReference type="Pfam" id="PF00512">
    <property type="entry name" value="HisKA"/>
    <property type="match status" value="1"/>
</dbReference>
<evidence type="ECO:0000256" key="10">
    <source>
        <dbReference type="SAM" id="Phobius"/>
    </source>
</evidence>
<dbReference type="EC" id="2.7.13.3" evidence="3"/>
<evidence type="ECO:0000256" key="6">
    <source>
        <dbReference type="ARBA" id="ARBA00022679"/>
    </source>
</evidence>
<dbReference type="GO" id="GO:0000155">
    <property type="term" value="F:phosphorelay sensor kinase activity"/>
    <property type="evidence" value="ECO:0007669"/>
    <property type="project" value="InterPro"/>
</dbReference>
<evidence type="ECO:0000256" key="4">
    <source>
        <dbReference type="ARBA" id="ARBA00022475"/>
    </source>
</evidence>
<dbReference type="InterPro" id="IPR003660">
    <property type="entry name" value="HAMP_dom"/>
</dbReference>
<dbReference type="CDD" id="cd00082">
    <property type="entry name" value="HisKA"/>
    <property type="match status" value="1"/>
</dbReference>
<keyword evidence="6" id="KW-0808">Transferase</keyword>